<dbReference type="RefSeq" id="WP_015747477.1">
    <property type="nucleotide sequence ID" value="NC_013235.1"/>
</dbReference>
<dbReference type="STRING" id="479431.Namu_2208"/>
<reference evidence="1 2" key="2">
    <citation type="journal article" date="2010" name="Stand. Genomic Sci.">
        <title>Complete genome sequence of Nakamurella multipartita type strain (Y-104).</title>
        <authorList>
            <person name="Tice H."/>
            <person name="Mayilraj S."/>
            <person name="Sims D."/>
            <person name="Lapidus A."/>
            <person name="Nolan M."/>
            <person name="Lucas S."/>
            <person name="Glavina Del Rio T."/>
            <person name="Copeland A."/>
            <person name="Cheng J.F."/>
            <person name="Meincke L."/>
            <person name="Bruce D."/>
            <person name="Goodwin L."/>
            <person name="Pitluck S."/>
            <person name="Ivanova N."/>
            <person name="Mavromatis K."/>
            <person name="Ovchinnikova G."/>
            <person name="Pati A."/>
            <person name="Chen A."/>
            <person name="Palaniappan K."/>
            <person name="Land M."/>
            <person name="Hauser L."/>
            <person name="Chang Y.J."/>
            <person name="Jeffries C.D."/>
            <person name="Detter J.C."/>
            <person name="Brettin T."/>
            <person name="Rohde M."/>
            <person name="Goker M."/>
            <person name="Bristow J."/>
            <person name="Eisen J.A."/>
            <person name="Markowitz V."/>
            <person name="Hugenholtz P."/>
            <person name="Kyrpides N.C."/>
            <person name="Klenk H.P."/>
            <person name="Chen F."/>
        </authorList>
    </citation>
    <scope>NUCLEOTIDE SEQUENCE [LARGE SCALE GENOMIC DNA]</scope>
    <source>
        <strain evidence="2">ATCC 700099 / DSM 44233 / CIP 104796 / JCM 9543 / NBRC 105858 / Y-104</strain>
    </source>
</reference>
<keyword evidence="2" id="KW-1185">Reference proteome</keyword>
<organism evidence="1 2">
    <name type="scientific">Nakamurella multipartita (strain ATCC 700099 / DSM 44233 / CIP 104796 / JCM 9543 / NBRC 105858 / Y-104)</name>
    <name type="common">Microsphaera multipartita</name>
    <dbReference type="NCBI Taxonomy" id="479431"/>
    <lineage>
        <taxon>Bacteria</taxon>
        <taxon>Bacillati</taxon>
        <taxon>Actinomycetota</taxon>
        <taxon>Actinomycetes</taxon>
        <taxon>Nakamurellales</taxon>
        <taxon>Nakamurellaceae</taxon>
        <taxon>Nakamurella</taxon>
    </lineage>
</organism>
<dbReference type="eggNOG" id="COG1550">
    <property type="taxonomic scope" value="Bacteria"/>
</dbReference>
<evidence type="ECO:0000313" key="2">
    <source>
        <dbReference type="Proteomes" id="UP000002218"/>
    </source>
</evidence>
<dbReference type="Gene3D" id="3.30.70.1120">
    <property type="entry name" value="TT1725-like"/>
    <property type="match status" value="1"/>
</dbReference>
<dbReference type="FunCoup" id="C8XJC0">
    <property type="interactions" value="2"/>
</dbReference>
<dbReference type="PANTHER" id="PTHR36441:SF1">
    <property type="entry name" value="DUF503 DOMAIN-CONTAINING PROTEIN"/>
    <property type="match status" value="1"/>
</dbReference>
<dbReference type="AlphaFoldDB" id="C8XJC0"/>
<dbReference type="SUPFAM" id="SSF103007">
    <property type="entry name" value="Hypothetical protein TT1725"/>
    <property type="match status" value="1"/>
</dbReference>
<name>C8XJC0_NAKMY</name>
<dbReference type="InterPro" id="IPR007546">
    <property type="entry name" value="DUF503"/>
</dbReference>
<accession>C8XJC0</accession>
<dbReference type="EMBL" id="CP001737">
    <property type="protein sequence ID" value="ACV78585.1"/>
    <property type="molecule type" value="Genomic_DNA"/>
</dbReference>
<dbReference type="Pfam" id="PF04456">
    <property type="entry name" value="DUF503"/>
    <property type="match status" value="1"/>
</dbReference>
<dbReference type="KEGG" id="nml:Namu_2208"/>
<evidence type="ECO:0000313" key="1">
    <source>
        <dbReference type="EMBL" id="ACV78585.1"/>
    </source>
</evidence>
<dbReference type="HOGENOM" id="CLU_149981_1_0_11"/>
<dbReference type="InParanoid" id="C8XJC0"/>
<reference evidence="2" key="1">
    <citation type="submission" date="2009-09" db="EMBL/GenBank/DDBJ databases">
        <title>The complete genome of Nakamurella multipartita DSM 44233.</title>
        <authorList>
            <consortium name="US DOE Joint Genome Institute (JGI-PGF)"/>
            <person name="Lucas S."/>
            <person name="Copeland A."/>
            <person name="Lapidus A."/>
            <person name="Glavina del Rio T."/>
            <person name="Dalin E."/>
            <person name="Tice H."/>
            <person name="Bruce D."/>
            <person name="Goodwin L."/>
            <person name="Pitluck S."/>
            <person name="Kyrpides N."/>
            <person name="Mavromatis K."/>
            <person name="Ivanova N."/>
            <person name="Ovchinnikova G."/>
            <person name="Sims D."/>
            <person name="Meincke L."/>
            <person name="Brettin T."/>
            <person name="Detter J.C."/>
            <person name="Han C."/>
            <person name="Larimer F."/>
            <person name="Land M."/>
            <person name="Hauser L."/>
            <person name="Markowitz V."/>
            <person name="Cheng J.-F."/>
            <person name="Hugenholtz P."/>
            <person name="Woyke T."/>
            <person name="Wu D."/>
            <person name="Klenk H.-P."/>
            <person name="Eisen J.A."/>
        </authorList>
    </citation>
    <scope>NUCLEOTIDE SEQUENCE [LARGE SCALE GENOMIC DNA]</scope>
    <source>
        <strain evidence="2">ATCC 700099 / DSM 44233 / CIP 104796 / JCM 9543 / NBRC 105858 / Y-104</strain>
    </source>
</reference>
<protein>
    <recommendedName>
        <fullName evidence="3">YlxP-like protein</fullName>
    </recommendedName>
</protein>
<dbReference type="OrthoDB" id="9809023at2"/>
<dbReference type="PANTHER" id="PTHR36441">
    <property type="entry name" value="HYPOTHETICAL CYTOSOLIC PROTEIN"/>
    <property type="match status" value="1"/>
</dbReference>
<sequence length="104" mass="11325">MINRDGAVYVGVLECDVLLGAVGSLKQKRAIIRPVLARLRRLDVAATEAGDPDRHRRALIAIATVAGDPAAVQRVLDTCERQIVGEVEFEVLSTRRRVVGAHDE</sequence>
<proteinExistence type="predicted"/>
<evidence type="ECO:0008006" key="3">
    <source>
        <dbReference type="Google" id="ProtNLM"/>
    </source>
</evidence>
<dbReference type="InterPro" id="IPR036746">
    <property type="entry name" value="TT1725-like_sf"/>
</dbReference>
<gene>
    <name evidence="1" type="ordered locus">Namu_2208</name>
</gene>
<dbReference type="Proteomes" id="UP000002218">
    <property type="component" value="Chromosome"/>
</dbReference>